<dbReference type="GO" id="GO:0003677">
    <property type="term" value="F:DNA binding"/>
    <property type="evidence" value="ECO:0007669"/>
    <property type="project" value="InterPro"/>
</dbReference>
<dbReference type="Gene3D" id="3.30.450.180">
    <property type="match status" value="1"/>
</dbReference>
<evidence type="ECO:0000313" key="2">
    <source>
        <dbReference type="EMBL" id="OYO09474.1"/>
    </source>
</evidence>
<keyword evidence="3" id="KW-1185">Reference proteome</keyword>
<evidence type="ECO:0000313" key="3">
    <source>
        <dbReference type="Proteomes" id="UP000215896"/>
    </source>
</evidence>
<protein>
    <submittedName>
        <fullName evidence="2">Transcriptional regulator</fullName>
    </submittedName>
</protein>
<dbReference type="OrthoDB" id="3212310at2"/>
<dbReference type="SMART" id="SM00530">
    <property type="entry name" value="HTH_XRE"/>
    <property type="match status" value="1"/>
</dbReference>
<dbReference type="AlphaFoldDB" id="A0A255G9E2"/>
<dbReference type="InterPro" id="IPR001387">
    <property type="entry name" value="Cro/C1-type_HTH"/>
</dbReference>
<dbReference type="CDD" id="cd00093">
    <property type="entry name" value="HTH_XRE"/>
    <property type="match status" value="1"/>
</dbReference>
<name>A0A255G9E2_9ACTN</name>
<dbReference type="InterPro" id="IPR010982">
    <property type="entry name" value="Lambda_DNA-bd_dom_sf"/>
</dbReference>
<dbReference type="SUPFAM" id="SSF47413">
    <property type="entry name" value="lambda repressor-like DNA-binding domains"/>
    <property type="match status" value="1"/>
</dbReference>
<evidence type="ECO:0000259" key="1">
    <source>
        <dbReference type="PROSITE" id="PS50943"/>
    </source>
</evidence>
<dbReference type="Gene3D" id="1.10.260.40">
    <property type="entry name" value="lambda repressor-like DNA-binding domains"/>
    <property type="match status" value="1"/>
</dbReference>
<dbReference type="PANTHER" id="PTHR35010">
    <property type="entry name" value="BLL4672 PROTEIN-RELATED"/>
    <property type="match status" value="1"/>
</dbReference>
<reference evidence="2 3" key="1">
    <citation type="submission" date="2017-07" db="EMBL/GenBank/DDBJ databases">
        <title>Draft whole genome sequences of clinical Proprionibacteriaceae strains.</title>
        <authorList>
            <person name="Bernier A.-M."/>
            <person name="Bernard K."/>
            <person name="Domingo M.-C."/>
        </authorList>
    </citation>
    <scope>NUCLEOTIDE SEQUENCE [LARGE SCALE GENOMIC DNA]</scope>
    <source>
        <strain evidence="2 3">NML 030167</strain>
    </source>
</reference>
<feature type="domain" description="HTH cro/C1-type" evidence="1">
    <location>
        <begin position="37"/>
        <end position="84"/>
    </location>
</feature>
<accession>A0A255G9E2</accession>
<dbReference type="Pfam" id="PF13560">
    <property type="entry name" value="HTH_31"/>
    <property type="match status" value="1"/>
</dbReference>
<gene>
    <name evidence="2" type="ORF">CGZ94_17500</name>
</gene>
<comment type="caution">
    <text evidence="2">The sequence shown here is derived from an EMBL/GenBank/DDBJ whole genome shotgun (WGS) entry which is preliminary data.</text>
</comment>
<dbReference type="Proteomes" id="UP000215896">
    <property type="component" value="Unassembled WGS sequence"/>
</dbReference>
<dbReference type="EMBL" id="NMVO01000017">
    <property type="protein sequence ID" value="OYO09474.1"/>
    <property type="molecule type" value="Genomic_DNA"/>
</dbReference>
<dbReference type="RefSeq" id="WP_094406435.1">
    <property type="nucleotide sequence ID" value="NZ_NMVO01000017.1"/>
</dbReference>
<dbReference type="PANTHER" id="PTHR35010:SF2">
    <property type="entry name" value="BLL4672 PROTEIN"/>
    <property type="match status" value="1"/>
</dbReference>
<sequence length="293" mass="32777">MDAENRGEFAEFLRSRRAGLTPAELGIASYGQRRVDGLRREELAHLAGVSVAYYTRLEQGVARTASEPVLDALAGALRLDADERRHLKLLARPPRRPRTATPTERASKHVASLISGMVSTPALVLGRFQDVLTWNPEGHRLFAAHLPFEAPDQVRDRPNMVRLLFTDPHGRDLYRDWEQQAAYTVSALRYSAGEYPDDRALVELVGELSTSSQEFATRWARRMVRRCTGGMKQFRHPEFGDLDLRFESFELSTHPGQRLLLLSAEPGSPSQAGLDLLAHAARTERAESGGEPR</sequence>
<dbReference type="PROSITE" id="PS50943">
    <property type="entry name" value="HTH_CROC1"/>
    <property type="match status" value="1"/>
</dbReference>
<dbReference type="InterPro" id="IPR041413">
    <property type="entry name" value="MLTR_LBD"/>
</dbReference>
<dbReference type="Pfam" id="PF17765">
    <property type="entry name" value="MLTR_LBD"/>
    <property type="match status" value="1"/>
</dbReference>
<proteinExistence type="predicted"/>
<organism evidence="2 3">
    <name type="scientific">Enemella evansiae</name>
    <dbReference type="NCBI Taxonomy" id="2016499"/>
    <lineage>
        <taxon>Bacteria</taxon>
        <taxon>Bacillati</taxon>
        <taxon>Actinomycetota</taxon>
        <taxon>Actinomycetes</taxon>
        <taxon>Propionibacteriales</taxon>
        <taxon>Propionibacteriaceae</taxon>
        <taxon>Enemella</taxon>
    </lineage>
</organism>